<sequence>MAHDKPIFVSNPTTSHLDNIHSRGHVTQQLSQQESVFDTRGWALHGRQSHFLRPRNKSCPGKLYRTGHTVSGR</sequence>
<dbReference type="RefSeq" id="XP_023629456.1">
    <property type="nucleotide sequence ID" value="XM_023773688.1"/>
</dbReference>
<name>A0A2D3VCK4_9PEZI</name>
<dbReference type="GeneID" id="35603533"/>
<reference evidence="2 3" key="1">
    <citation type="submission" date="2016-03" db="EMBL/GenBank/DDBJ databases">
        <authorList>
            <person name="Ploux O."/>
        </authorList>
    </citation>
    <scope>NUCLEOTIDE SEQUENCE [LARGE SCALE GENOMIC DNA]</scope>
    <source>
        <strain evidence="2 3">URUG2</strain>
    </source>
</reference>
<keyword evidence="3" id="KW-1185">Reference proteome</keyword>
<protein>
    <submittedName>
        <fullName evidence="2">Uncharacterized protein</fullName>
    </submittedName>
</protein>
<gene>
    <name evidence="2" type="ORF">RCC_08437</name>
</gene>
<proteinExistence type="predicted"/>
<evidence type="ECO:0000256" key="1">
    <source>
        <dbReference type="SAM" id="MobiDB-lite"/>
    </source>
</evidence>
<evidence type="ECO:0000313" key="2">
    <source>
        <dbReference type="EMBL" id="CZT22732.1"/>
    </source>
</evidence>
<dbReference type="EMBL" id="FJUY01000014">
    <property type="protein sequence ID" value="CZT22732.1"/>
    <property type="molecule type" value="Genomic_DNA"/>
</dbReference>
<organism evidence="2 3">
    <name type="scientific">Ramularia collo-cygni</name>
    <dbReference type="NCBI Taxonomy" id="112498"/>
    <lineage>
        <taxon>Eukaryota</taxon>
        <taxon>Fungi</taxon>
        <taxon>Dikarya</taxon>
        <taxon>Ascomycota</taxon>
        <taxon>Pezizomycotina</taxon>
        <taxon>Dothideomycetes</taxon>
        <taxon>Dothideomycetidae</taxon>
        <taxon>Mycosphaerellales</taxon>
        <taxon>Mycosphaerellaceae</taxon>
        <taxon>Ramularia</taxon>
    </lineage>
</organism>
<feature type="region of interest" description="Disordered" evidence="1">
    <location>
        <begin position="53"/>
        <end position="73"/>
    </location>
</feature>
<evidence type="ECO:0000313" key="3">
    <source>
        <dbReference type="Proteomes" id="UP000225277"/>
    </source>
</evidence>
<dbReference type="Proteomes" id="UP000225277">
    <property type="component" value="Unassembled WGS sequence"/>
</dbReference>
<dbReference type="AlphaFoldDB" id="A0A2D3VCK4"/>
<accession>A0A2D3VCK4</accession>